<evidence type="ECO:0000313" key="3">
    <source>
        <dbReference type="Proteomes" id="UP000006727"/>
    </source>
</evidence>
<reference evidence="1 3" key="2">
    <citation type="journal article" date="2018" name="Plant J.">
        <title>The Physcomitrella patens chromosome-scale assembly reveals moss genome structure and evolution.</title>
        <authorList>
            <person name="Lang D."/>
            <person name="Ullrich K.K."/>
            <person name="Murat F."/>
            <person name="Fuchs J."/>
            <person name="Jenkins J."/>
            <person name="Haas F.B."/>
            <person name="Piednoel M."/>
            <person name="Gundlach H."/>
            <person name="Van Bel M."/>
            <person name="Meyberg R."/>
            <person name="Vives C."/>
            <person name="Morata J."/>
            <person name="Symeonidi A."/>
            <person name="Hiss M."/>
            <person name="Muchero W."/>
            <person name="Kamisugi Y."/>
            <person name="Saleh O."/>
            <person name="Blanc G."/>
            <person name="Decker E.L."/>
            <person name="van Gessel N."/>
            <person name="Grimwood J."/>
            <person name="Hayes R.D."/>
            <person name="Graham S.W."/>
            <person name="Gunter L.E."/>
            <person name="McDaniel S.F."/>
            <person name="Hoernstein S.N.W."/>
            <person name="Larsson A."/>
            <person name="Li F.W."/>
            <person name="Perroud P.F."/>
            <person name="Phillips J."/>
            <person name="Ranjan P."/>
            <person name="Rokshar D.S."/>
            <person name="Rothfels C.J."/>
            <person name="Schneider L."/>
            <person name="Shu S."/>
            <person name="Stevenson D.W."/>
            <person name="Thummler F."/>
            <person name="Tillich M."/>
            <person name="Villarreal Aguilar J.C."/>
            <person name="Widiez T."/>
            <person name="Wong G.K."/>
            <person name="Wymore A."/>
            <person name="Zhang Y."/>
            <person name="Zimmer A.D."/>
            <person name="Quatrano R.S."/>
            <person name="Mayer K.F.X."/>
            <person name="Goodstein D."/>
            <person name="Casacuberta J.M."/>
            <person name="Vandepoele K."/>
            <person name="Reski R."/>
            <person name="Cuming A.C."/>
            <person name="Tuskan G.A."/>
            <person name="Maumus F."/>
            <person name="Salse J."/>
            <person name="Schmutz J."/>
            <person name="Rensing S.A."/>
        </authorList>
    </citation>
    <scope>NUCLEOTIDE SEQUENCE [LARGE SCALE GENOMIC DNA]</scope>
    <source>
        <strain evidence="2 3">cv. Gransden 2004</strain>
    </source>
</reference>
<evidence type="ECO:0000313" key="1">
    <source>
        <dbReference type="EMBL" id="PNR48304.1"/>
    </source>
</evidence>
<proteinExistence type="predicted"/>
<dbReference type="PaxDb" id="3218-PP1S78_105V6.1"/>
<name>A0A2K1K3F9_PHYPA</name>
<dbReference type="Gramene" id="Pp3c9_16620V3.2">
    <property type="protein sequence ID" value="PAC:32912404.CDS.1"/>
    <property type="gene ID" value="Pp3c9_16620"/>
</dbReference>
<dbReference type="InParanoid" id="A0A2K1K3F9"/>
<dbReference type="AlphaFoldDB" id="A0A2K1K3F9"/>
<sequence length="70" mass="7795">MEPHHSQMSSPSPIFVQGLKDVKEKHMGQFTRKVWDLCAQGHGTNKVLVPMVPHVVNTLCKALSLHAHSL</sequence>
<dbReference type="EMBL" id="ABEU02000009">
    <property type="protein sequence ID" value="PNR48304.1"/>
    <property type="molecule type" value="Genomic_DNA"/>
</dbReference>
<protein>
    <submittedName>
        <fullName evidence="1 2">Uncharacterized protein</fullName>
    </submittedName>
</protein>
<evidence type="ECO:0000313" key="2">
    <source>
        <dbReference type="EnsemblPlants" id="PAC:32912403.CDS.1"/>
    </source>
</evidence>
<reference evidence="1 3" key="1">
    <citation type="journal article" date="2008" name="Science">
        <title>The Physcomitrella genome reveals evolutionary insights into the conquest of land by plants.</title>
        <authorList>
            <person name="Rensing S."/>
            <person name="Lang D."/>
            <person name="Zimmer A."/>
            <person name="Terry A."/>
            <person name="Salamov A."/>
            <person name="Shapiro H."/>
            <person name="Nishiyama T."/>
            <person name="Perroud P.-F."/>
            <person name="Lindquist E."/>
            <person name="Kamisugi Y."/>
            <person name="Tanahashi T."/>
            <person name="Sakakibara K."/>
            <person name="Fujita T."/>
            <person name="Oishi K."/>
            <person name="Shin-I T."/>
            <person name="Kuroki Y."/>
            <person name="Toyoda A."/>
            <person name="Suzuki Y."/>
            <person name="Hashimoto A."/>
            <person name="Yamaguchi K."/>
            <person name="Sugano A."/>
            <person name="Kohara Y."/>
            <person name="Fujiyama A."/>
            <person name="Anterola A."/>
            <person name="Aoki S."/>
            <person name="Ashton N."/>
            <person name="Barbazuk W.B."/>
            <person name="Barker E."/>
            <person name="Bennetzen J."/>
            <person name="Bezanilla M."/>
            <person name="Blankenship R."/>
            <person name="Cho S.H."/>
            <person name="Dutcher S."/>
            <person name="Estelle M."/>
            <person name="Fawcett J.A."/>
            <person name="Gundlach H."/>
            <person name="Hanada K."/>
            <person name="Heyl A."/>
            <person name="Hicks K.A."/>
            <person name="Hugh J."/>
            <person name="Lohr M."/>
            <person name="Mayer K."/>
            <person name="Melkozernov A."/>
            <person name="Murata T."/>
            <person name="Nelson D."/>
            <person name="Pils B."/>
            <person name="Prigge M."/>
            <person name="Reiss B."/>
            <person name="Renner T."/>
            <person name="Rombauts S."/>
            <person name="Rushton P."/>
            <person name="Sanderfoot A."/>
            <person name="Schween G."/>
            <person name="Shiu S.-H."/>
            <person name="Stueber K."/>
            <person name="Theodoulou F.L."/>
            <person name="Tu H."/>
            <person name="Van de Peer Y."/>
            <person name="Verrier P.J."/>
            <person name="Waters E."/>
            <person name="Wood A."/>
            <person name="Yang L."/>
            <person name="Cove D."/>
            <person name="Cuming A."/>
            <person name="Hasebe M."/>
            <person name="Lucas S."/>
            <person name="Mishler D.B."/>
            <person name="Reski R."/>
            <person name="Grigoriev I."/>
            <person name="Quatrano R.S."/>
            <person name="Boore J.L."/>
        </authorList>
    </citation>
    <scope>NUCLEOTIDE SEQUENCE [LARGE SCALE GENOMIC DNA]</scope>
    <source>
        <strain evidence="2 3">cv. Gransden 2004</strain>
    </source>
</reference>
<dbReference type="Gramene" id="Pp3c9_16620V3.1">
    <property type="protein sequence ID" value="PAC:32912403.CDS.1"/>
    <property type="gene ID" value="Pp3c9_16620"/>
</dbReference>
<organism evidence="1">
    <name type="scientific">Physcomitrium patens</name>
    <name type="common">Spreading-leaved earth moss</name>
    <name type="synonym">Physcomitrella patens</name>
    <dbReference type="NCBI Taxonomy" id="3218"/>
    <lineage>
        <taxon>Eukaryota</taxon>
        <taxon>Viridiplantae</taxon>
        <taxon>Streptophyta</taxon>
        <taxon>Embryophyta</taxon>
        <taxon>Bryophyta</taxon>
        <taxon>Bryophytina</taxon>
        <taxon>Bryopsida</taxon>
        <taxon>Funariidae</taxon>
        <taxon>Funariales</taxon>
        <taxon>Funariaceae</taxon>
        <taxon>Physcomitrium</taxon>
    </lineage>
</organism>
<gene>
    <name evidence="1" type="ORF">PHYPA_012780</name>
</gene>
<dbReference type="EnsemblPlants" id="Pp3c9_16620V3.1">
    <property type="protein sequence ID" value="PAC:32912403.CDS.1"/>
    <property type="gene ID" value="Pp3c9_16620"/>
</dbReference>
<keyword evidence="3" id="KW-1185">Reference proteome</keyword>
<dbReference type="EnsemblPlants" id="Pp3c9_16620V3.2">
    <property type="protein sequence ID" value="PAC:32912404.CDS.1"/>
    <property type="gene ID" value="Pp3c9_16620"/>
</dbReference>
<accession>A0A2K1K3F9</accession>
<dbReference type="Proteomes" id="UP000006727">
    <property type="component" value="Chromosome 9"/>
</dbReference>
<reference evidence="2" key="3">
    <citation type="submission" date="2020-12" db="UniProtKB">
        <authorList>
            <consortium name="EnsemblPlants"/>
        </authorList>
    </citation>
    <scope>IDENTIFICATION</scope>
</reference>